<keyword evidence="3" id="KW-1185">Reference proteome</keyword>
<dbReference type="EMBL" id="ML003493">
    <property type="protein sequence ID" value="RKP33885.1"/>
    <property type="molecule type" value="Genomic_DNA"/>
</dbReference>
<feature type="chain" id="PRO_5020704885" evidence="1">
    <location>
        <begin position="17"/>
        <end position="297"/>
    </location>
</feature>
<evidence type="ECO:0000256" key="1">
    <source>
        <dbReference type="SAM" id="SignalP"/>
    </source>
</evidence>
<reference evidence="3" key="1">
    <citation type="journal article" date="2018" name="Nat. Microbiol.">
        <title>Leveraging single-cell genomics to expand the fungal tree of life.</title>
        <authorList>
            <person name="Ahrendt S.R."/>
            <person name="Quandt C.A."/>
            <person name="Ciobanu D."/>
            <person name="Clum A."/>
            <person name="Salamov A."/>
            <person name="Andreopoulos B."/>
            <person name="Cheng J.F."/>
            <person name="Woyke T."/>
            <person name="Pelin A."/>
            <person name="Henrissat B."/>
            <person name="Reynolds N.K."/>
            <person name="Benny G.L."/>
            <person name="Smith M.E."/>
            <person name="James T.Y."/>
            <person name="Grigoriev I.V."/>
        </authorList>
    </citation>
    <scope>NUCLEOTIDE SEQUENCE [LARGE SCALE GENOMIC DNA]</scope>
    <source>
        <strain evidence="3">RSA 468</strain>
    </source>
</reference>
<feature type="signal peptide" evidence="1">
    <location>
        <begin position="1"/>
        <end position="16"/>
    </location>
</feature>
<dbReference type="AlphaFoldDB" id="A0A4P9ZL99"/>
<proteinExistence type="predicted"/>
<protein>
    <submittedName>
        <fullName evidence="2">Uncharacterized protein</fullName>
    </submittedName>
</protein>
<evidence type="ECO:0000313" key="2">
    <source>
        <dbReference type="EMBL" id="RKP33885.1"/>
    </source>
</evidence>
<organism evidence="2 3">
    <name type="scientific">Dimargaris cristalligena</name>
    <dbReference type="NCBI Taxonomy" id="215637"/>
    <lineage>
        <taxon>Eukaryota</taxon>
        <taxon>Fungi</taxon>
        <taxon>Fungi incertae sedis</taxon>
        <taxon>Zoopagomycota</taxon>
        <taxon>Kickxellomycotina</taxon>
        <taxon>Dimargaritomycetes</taxon>
        <taxon>Dimargaritales</taxon>
        <taxon>Dimargaritaceae</taxon>
        <taxon>Dimargaris</taxon>
    </lineage>
</organism>
<gene>
    <name evidence="2" type="ORF">BJ085DRAFT_28685</name>
</gene>
<keyword evidence="1" id="KW-0732">Signal</keyword>
<name>A0A4P9ZL99_9FUNG</name>
<dbReference type="Proteomes" id="UP000268162">
    <property type="component" value="Unassembled WGS sequence"/>
</dbReference>
<accession>A0A4P9ZL99</accession>
<evidence type="ECO:0000313" key="3">
    <source>
        <dbReference type="Proteomes" id="UP000268162"/>
    </source>
</evidence>
<sequence>MPKFICLLCGLIGIRGICLLATTATNLPTERPPLPSDIHRIDSPPEYSCFDWLHRFNLPTRDYIGLEHEIPELKFIPHKLKRYLLSLRSHYYITDAPLKECHFFENNLPLFLLHDQRPYLAEALFQQLHTYNGAPQIPPRHHRQYVVTWHVVADDLIKTALVLGQTDLVEAVLKYQPAPSRNHNMKLGSLFLGLVLGRLENAQFLAFELNCDWVDSALGDFCASFRTSALAKECISLEILKQFSTIAPMRYLSLPENFDFWAGITNPRTLLQAMPVRDPLDFVDLRVIKRVANYAWN</sequence>